<dbReference type="GO" id="GO:0045259">
    <property type="term" value="C:proton-transporting ATP synthase complex"/>
    <property type="evidence" value="ECO:0007669"/>
    <property type="project" value="UniProtKB-KW"/>
</dbReference>
<dbReference type="Proteomes" id="UP000268162">
    <property type="component" value="Unassembled WGS sequence"/>
</dbReference>
<dbReference type="STRING" id="215637.A0A4Q0A2L7"/>
<dbReference type="PANTHER" id="PTHR11693:SF22">
    <property type="entry name" value="ATP SYNTHASE SUBUNIT GAMMA, MITOCHONDRIAL"/>
    <property type="match status" value="1"/>
</dbReference>
<dbReference type="AlphaFoldDB" id="A0A4Q0A2L7"/>
<comment type="subcellular location">
    <subcellularLocation>
        <location evidence="1">Mitochondrion inner membrane</location>
        <topology evidence="1">Peripheral membrane protein</topology>
    </subcellularLocation>
</comment>
<dbReference type="PIRSF" id="PIRSF039089">
    <property type="entry name" value="ATP_synthase_gamma"/>
    <property type="match status" value="1"/>
</dbReference>
<evidence type="ECO:0000256" key="7">
    <source>
        <dbReference type="ARBA" id="ARBA00023128"/>
    </source>
</evidence>
<reference evidence="13" key="1">
    <citation type="journal article" date="2018" name="Nat. Microbiol.">
        <title>Leveraging single-cell genomics to expand the fungal tree of life.</title>
        <authorList>
            <person name="Ahrendt S.R."/>
            <person name="Quandt C.A."/>
            <person name="Ciobanu D."/>
            <person name="Clum A."/>
            <person name="Salamov A."/>
            <person name="Andreopoulos B."/>
            <person name="Cheng J.F."/>
            <person name="Woyke T."/>
            <person name="Pelin A."/>
            <person name="Henrissat B."/>
            <person name="Reynolds N.K."/>
            <person name="Benny G.L."/>
            <person name="Smith M.E."/>
            <person name="James T.Y."/>
            <person name="Grigoriev I.V."/>
        </authorList>
    </citation>
    <scope>NUCLEOTIDE SEQUENCE [LARGE SCALE GENOMIC DNA]</scope>
    <source>
        <strain evidence="13">RSA 468</strain>
    </source>
</reference>
<keyword evidence="8" id="KW-0472">Membrane</keyword>
<comment type="subunit">
    <text evidence="11">F-type ATPases have 2 components, CF(1) - the catalytic core - and CF(0) - the membrane proton channel. CF(1) and CF(0) have multiple subunits.</text>
</comment>
<dbReference type="Pfam" id="PF00231">
    <property type="entry name" value="ATP-synt"/>
    <property type="match status" value="1"/>
</dbReference>
<keyword evidence="9 11" id="KW-0139">CF(1)</keyword>
<evidence type="ECO:0000256" key="5">
    <source>
        <dbReference type="ARBA" id="ARBA00022792"/>
    </source>
</evidence>
<evidence type="ECO:0000256" key="6">
    <source>
        <dbReference type="ARBA" id="ARBA00023065"/>
    </source>
</evidence>
<dbReference type="Gene3D" id="1.10.287.80">
    <property type="entry name" value="ATP synthase, gamma subunit, helix hairpin domain"/>
    <property type="match status" value="1"/>
</dbReference>
<dbReference type="PROSITE" id="PS00153">
    <property type="entry name" value="ATPASE_GAMMA"/>
    <property type="match status" value="1"/>
</dbReference>
<name>A0A4Q0A2L7_9FUNG</name>
<proteinExistence type="inferred from homology"/>
<gene>
    <name evidence="12" type="ORF">BJ085DRAFT_42464</name>
</gene>
<accession>A0A4Q0A2L7</accession>
<keyword evidence="3 11" id="KW-0813">Transport</keyword>
<dbReference type="FunFam" id="3.40.1380.10:FF:000003">
    <property type="entry name" value="ATP synthase subunit gamma"/>
    <property type="match status" value="1"/>
</dbReference>
<protein>
    <recommendedName>
        <fullName evidence="11">ATP synthase subunit gamma</fullName>
    </recommendedName>
</protein>
<evidence type="ECO:0000256" key="8">
    <source>
        <dbReference type="ARBA" id="ARBA00023136"/>
    </source>
</evidence>
<evidence type="ECO:0000313" key="13">
    <source>
        <dbReference type="Proteomes" id="UP000268162"/>
    </source>
</evidence>
<dbReference type="InterPro" id="IPR000131">
    <property type="entry name" value="ATP_synth_F1_gsu"/>
</dbReference>
<keyword evidence="7" id="KW-0496">Mitochondrion</keyword>
<keyword evidence="13" id="KW-1185">Reference proteome</keyword>
<dbReference type="Gene3D" id="3.40.1380.10">
    <property type="match status" value="1"/>
</dbReference>
<evidence type="ECO:0000256" key="10">
    <source>
        <dbReference type="ARBA" id="ARBA00023310"/>
    </source>
</evidence>
<dbReference type="CDD" id="cd12151">
    <property type="entry name" value="F1-ATPase_gamma"/>
    <property type="match status" value="1"/>
</dbReference>
<dbReference type="PRINTS" id="PR00126">
    <property type="entry name" value="ATPASEGAMMA"/>
</dbReference>
<dbReference type="GO" id="GO:0005743">
    <property type="term" value="C:mitochondrial inner membrane"/>
    <property type="evidence" value="ECO:0007669"/>
    <property type="project" value="UniProtKB-SubCell"/>
</dbReference>
<sequence length="311" mass="34117">MSSALTTGRSLMAAIPQASSLFDTTSRLIIYPLHTTISAQQARNMATLREVQMRLKSISNISKITKSMKMISSTKMARAQKSMTQARQWGLTSQAFVDNAEVAPDAAQKTLYLTVSSDSGLCGGIHSSVSKRTKKALAEDPEAGLMIIGDKAKAQLQRVYRDRISMSFSQVGKNVPSFAESCAITDCIQAQNTEFDQINIVYNHFNSVISYESRIIPVYTESALVSASKFSAYEVEDDTLSNLQEFLMANSIHWALVEGHASEMAAKRTAMENATKNATDMIDRLTMIYNRGRQAVITNELVEIITGASAL</sequence>
<keyword evidence="4 11" id="KW-0375">Hydrogen ion transport</keyword>
<keyword evidence="5" id="KW-0999">Mitochondrion inner membrane</keyword>
<evidence type="ECO:0000256" key="3">
    <source>
        <dbReference type="ARBA" id="ARBA00022448"/>
    </source>
</evidence>
<dbReference type="GO" id="GO:0046933">
    <property type="term" value="F:proton-transporting ATP synthase activity, rotational mechanism"/>
    <property type="evidence" value="ECO:0007669"/>
    <property type="project" value="InterPro"/>
</dbReference>
<evidence type="ECO:0000256" key="2">
    <source>
        <dbReference type="ARBA" id="ARBA00007681"/>
    </source>
</evidence>
<evidence type="ECO:0000256" key="9">
    <source>
        <dbReference type="ARBA" id="ARBA00023196"/>
    </source>
</evidence>
<evidence type="ECO:0000256" key="11">
    <source>
        <dbReference type="RuleBase" id="RU004001"/>
    </source>
</evidence>
<dbReference type="NCBIfam" id="TIGR01146">
    <property type="entry name" value="ATPsyn_F1gamma"/>
    <property type="match status" value="1"/>
</dbReference>
<comment type="similarity">
    <text evidence="2 11">Belongs to the ATPase gamma chain family.</text>
</comment>
<dbReference type="EMBL" id="ML002258">
    <property type="protein sequence ID" value="RKP39602.1"/>
    <property type="molecule type" value="Genomic_DNA"/>
</dbReference>
<keyword evidence="10 11" id="KW-0066">ATP synthesis</keyword>
<organism evidence="12 13">
    <name type="scientific">Dimargaris cristalligena</name>
    <dbReference type="NCBI Taxonomy" id="215637"/>
    <lineage>
        <taxon>Eukaryota</taxon>
        <taxon>Fungi</taxon>
        <taxon>Fungi incertae sedis</taxon>
        <taxon>Zoopagomycota</taxon>
        <taxon>Kickxellomycotina</taxon>
        <taxon>Dimargaritomycetes</taxon>
        <taxon>Dimargaritales</taxon>
        <taxon>Dimargaritaceae</taxon>
        <taxon>Dimargaris</taxon>
    </lineage>
</organism>
<keyword evidence="6 11" id="KW-0406">Ion transport</keyword>
<evidence type="ECO:0000256" key="1">
    <source>
        <dbReference type="ARBA" id="ARBA00004637"/>
    </source>
</evidence>
<dbReference type="SUPFAM" id="SSF52943">
    <property type="entry name" value="ATP synthase (F1-ATPase), gamma subunit"/>
    <property type="match status" value="1"/>
</dbReference>
<dbReference type="InterPro" id="IPR023632">
    <property type="entry name" value="ATP_synth_F1_gsu_CS"/>
</dbReference>
<evidence type="ECO:0000256" key="4">
    <source>
        <dbReference type="ARBA" id="ARBA00022781"/>
    </source>
</evidence>
<dbReference type="InterPro" id="IPR035968">
    <property type="entry name" value="ATP_synth_F1_ATPase_gsu"/>
</dbReference>
<evidence type="ECO:0000313" key="12">
    <source>
        <dbReference type="EMBL" id="RKP39602.1"/>
    </source>
</evidence>
<dbReference type="PANTHER" id="PTHR11693">
    <property type="entry name" value="ATP SYNTHASE GAMMA CHAIN"/>
    <property type="match status" value="1"/>
</dbReference>